<accession>A0A1V4SVI6</accession>
<dbReference type="OrthoDB" id="9814070at2"/>
<dbReference type="GO" id="GO:0016403">
    <property type="term" value="F:dimethylargininase activity"/>
    <property type="evidence" value="ECO:0007669"/>
    <property type="project" value="UniProtKB-EC"/>
</dbReference>
<evidence type="ECO:0000313" key="1">
    <source>
        <dbReference type="EMBL" id="OPX47318.1"/>
    </source>
</evidence>
<organism evidence="1 2">
    <name type="scientific">Clostridium thermobutyricum DSM 4928</name>
    <dbReference type="NCBI Taxonomy" id="1121339"/>
    <lineage>
        <taxon>Bacteria</taxon>
        <taxon>Bacillati</taxon>
        <taxon>Bacillota</taxon>
        <taxon>Clostridia</taxon>
        <taxon>Eubacteriales</taxon>
        <taxon>Clostridiaceae</taxon>
        <taxon>Clostridium</taxon>
    </lineage>
</organism>
<dbReference type="PANTHER" id="PTHR47271:SF2">
    <property type="entry name" value="ARGININE DEIMINASE"/>
    <property type="match status" value="1"/>
</dbReference>
<evidence type="ECO:0000313" key="2">
    <source>
        <dbReference type="Proteomes" id="UP000191448"/>
    </source>
</evidence>
<protein>
    <submittedName>
        <fullName evidence="1">N(G),N(G)-dimethylarginine dimethylaminohydrolase</fullName>
        <ecNumber evidence="1">3.5.3.18</ecNumber>
    </submittedName>
</protein>
<keyword evidence="1" id="KW-0378">Hydrolase</keyword>
<dbReference type="EMBL" id="LTAY01000048">
    <property type="protein sequence ID" value="OPX47318.1"/>
    <property type="molecule type" value="Genomic_DNA"/>
</dbReference>
<gene>
    <name evidence="1" type="ORF">CLTHE_18810</name>
</gene>
<name>A0A1V4SVI6_9CLOT</name>
<reference evidence="1 2" key="1">
    <citation type="submission" date="2016-02" db="EMBL/GenBank/DDBJ databases">
        <title>Genome sequence of Clostridium thermobutyricum DSM 4928.</title>
        <authorList>
            <person name="Poehlein A."/>
            <person name="Daniel R."/>
        </authorList>
    </citation>
    <scope>NUCLEOTIDE SEQUENCE [LARGE SCALE GENOMIC DNA]</scope>
    <source>
        <strain evidence="1 2">DSM 4928</strain>
    </source>
</reference>
<dbReference type="Proteomes" id="UP000191448">
    <property type="component" value="Unassembled WGS sequence"/>
</dbReference>
<dbReference type="Pfam" id="PF02274">
    <property type="entry name" value="ADI"/>
    <property type="match status" value="1"/>
</dbReference>
<dbReference type="AlphaFoldDB" id="A0A1V4SVI6"/>
<comment type="caution">
    <text evidence="1">The sequence shown here is derived from an EMBL/GenBank/DDBJ whole genome shotgun (WGS) entry which is preliminary data.</text>
</comment>
<dbReference type="EC" id="3.5.3.18" evidence="1"/>
<dbReference type="Gene3D" id="3.75.10.10">
    <property type="entry name" value="L-arginine/glycine Amidinotransferase, Chain A"/>
    <property type="match status" value="1"/>
</dbReference>
<dbReference type="GO" id="GO:0016990">
    <property type="term" value="F:arginine deiminase activity"/>
    <property type="evidence" value="ECO:0007669"/>
    <property type="project" value="TreeGrafter"/>
</dbReference>
<dbReference type="SUPFAM" id="SSF55909">
    <property type="entry name" value="Pentein"/>
    <property type="match status" value="1"/>
</dbReference>
<dbReference type="GO" id="GO:0019546">
    <property type="term" value="P:L-arginine deiminase pathway"/>
    <property type="evidence" value="ECO:0007669"/>
    <property type="project" value="TreeGrafter"/>
</dbReference>
<sequence>MDISHKNHYEEIGTFIMCYPSNFKLVHFSLFKKLNRNKMFKQYNDFINLLINQGSKVQFLEPIYGANQVFTRDVGFVIDDILFISKMANKNRAKEILALEEYIKDKHKKIYKMKNSIEGGDVLIYNDYIFVGMSNRTSMSGALELGNYLKSLNKNYTIIPINFNKDKLLHLDCVFNILDDNHAVISNYVYDKAIIQKIIKNLYYLDNKTTCELGTNFINLGKKRIVTSHKKVKTLLEKLGYKVFYLDYSEILKAGGGFACSTLPVFRK</sequence>
<dbReference type="RefSeq" id="WP_080023084.1">
    <property type="nucleotide sequence ID" value="NZ_LTAY01000048.1"/>
</dbReference>
<proteinExistence type="predicted"/>
<dbReference type="PANTHER" id="PTHR47271">
    <property type="entry name" value="ARGININE DEIMINASE"/>
    <property type="match status" value="1"/>
</dbReference>